<dbReference type="EMBL" id="CP034015">
    <property type="protein sequence ID" value="AZG72656.1"/>
    <property type="molecule type" value="Genomic_DNA"/>
</dbReference>
<feature type="domain" description="Flagellar hook-associated protein 2 C-terminal" evidence="7">
    <location>
        <begin position="212"/>
        <end position="432"/>
    </location>
</feature>
<dbReference type="Pfam" id="PF07196">
    <property type="entry name" value="Flagellin_IN"/>
    <property type="match status" value="1"/>
</dbReference>
<comment type="subcellular location">
    <subcellularLocation>
        <location evidence="5">Secreted</location>
    </subcellularLocation>
    <subcellularLocation>
        <location evidence="5">Bacterial flagellum</location>
    </subcellularLocation>
</comment>
<dbReference type="GO" id="GO:0071973">
    <property type="term" value="P:bacterial-type flagellum-dependent cell motility"/>
    <property type="evidence" value="ECO:0007669"/>
    <property type="project" value="TreeGrafter"/>
</dbReference>
<dbReference type="RefSeq" id="WP_124730235.1">
    <property type="nucleotide sequence ID" value="NZ_CBCSKC010000003.1"/>
</dbReference>
<accession>A0A3G8LSS1</accession>
<dbReference type="AlphaFoldDB" id="A0A3G8LSS1"/>
<evidence type="ECO:0000256" key="5">
    <source>
        <dbReference type="RuleBase" id="RU362066"/>
    </source>
</evidence>
<reference evidence="9" key="1">
    <citation type="submission" date="2018-11" db="EMBL/GenBank/DDBJ databases">
        <title>Shewanella sp. M2.</title>
        <authorList>
            <person name="Hwang Y.J."/>
            <person name="Hwang C.Y."/>
        </authorList>
    </citation>
    <scope>NUCLEOTIDE SEQUENCE [LARGE SCALE GENOMIC DNA]</scope>
    <source>
        <strain evidence="9">LMG 19866</strain>
    </source>
</reference>
<keyword evidence="8" id="KW-0969">Cilium</keyword>
<comment type="function">
    <text evidence="5">Required for morphogenesis and for the elongation of the flagellar filament by facilitating polymerization of the flagellin monomers at the tip of growing filament. Forms a capping structure, which prevents flagellin subunits (transported through the central channel of the flagellum) from leaking out without polymerization at the distal end.</text>
</comment>
<dbReference type="InterPro" id="IPR003481">
    <property type="entry name" value="FliD_N"/>
</dbReference>
<comment type="similarity">
    <text evidence="1 5">Belongs to the FliD family.</text>
</comment>
<evidence type="ECO:0000259" key="7">
    <source>
        <dbReference type="Pfam" id="PF07195"/>
    </source>
</evidence>
<sequence length="454" mass="47075">MGLTSVGLGSGLDINGIVSALVSSEQAPKVAQFNAKEGAINAEISALGSLKSSLSEFKSSLSFLSKTASFDSQSVSLSKSTYLSATVSNNAVSGSYNVAVEQLAVSQKVGSAPVSDVTAALDEGSLNFAVDGNSFDVAVTTEDTLQTLVSKINSAKDNVGVTATIVNSDAGAKLVLTSNKTGTANNITVSATDTGAGTVLADTFAMTELQPAKDSIVYIDGLKLTSSSNTVEGAIDGVTLNLKDADIDKPTTLTVAQNTGSIKTGIKSFVEAFNAMSKTITDLTSYNAATETAAVLQGDSLPRGIQSQLRGVISSAFATSNGNLSLASIGITTTRSGTLEIDDEILTAALKNNVTGIKEMFTTEDTGVATKLDGYLDSYVGTGSIIDSRDSSLDGNLERLSDQREVFARKMAAFEARLFKQYNYMDLIVGQLGTQSSDLQSRLDSLPGLVKQNN</sequence>
<dbReference type="KEGG" id="slj:EGC82_07640"/>
<name>A0A3G8LSS1_9GAMM</name>
<dbReference type="PANTHER" id="PTHR30288">
    <property type="entry name" value="FLAGELLAR CAP/ASSEMBLY PROTEIN FLID"/>
    <property type="match status" value="1"/>
</dbReference>
<keyword evidence="8" id="KW-0282">Flagellum</keyword>
<gene>
    <name evidence="8" type="ORF">EGC82_07640</name>
</gene>
<keyword evidence="5" id="KW-0964">Secreted</keyword>
<keyword evidence="4 5" id="KW-0975">Bacterial flagellum</keyword>
<evidence type="ECO:0000313" key="9">
    <source>
        <dbReference type="Proteomes" id="UP000278035"/>
    </source>
</evidence>
<protein>
    <recommendedName>
        <fullName evidence="5">Flagellar hook-associated protein 2</fullName>
        <shortName evidence="5">HAP2</shortName>
    </recommendedName>
    <alternativeName>
        <fullName evidence="5">Flagellar cap protein</fullName>
    </alternativeName>
</protein>
<dbReference type="GO" id="GO:0007155">
    <property type="term" value="P:cell adhesion"/>
    <property type="evidence" value="ECO:0007669"/>
    <property type="project" value="InterPro"/>
</dbReference>
<dbReference type="GO" id="GO:0009424">
    <property type="term" value="C:bacterial-type flagellum hook"/>
    <property type="evidence" value="ECO:0007669"/>
    <property type="project" value="UniProtKB-UniRule"/>
</dbReference>
<evidence type="ECO:0000256" key="1">
    <source>
        <dbReference type="ARBA" id="ARBA00009764"/>
    </source>
</evidence>
<keyword evidence="8" id="KW-0966">Cell projection</keyword>
<feature type="domain" description="Flagellar hook-associated protein 2 N-terminal" evidence="6">
    <location>
        <begin position="10"/>
        <end position="107"/>
    </location>
</feature>
<evidence type="ECO:0000256" key="3">
    <source>
        <dbReference type="ARBA" id="ARBA00023054"/>
    </source>
</evidence>
<keyword evidence="3" id="KW-0175">Coiled coil</keyword>
<proteinExistence type="inferred from homology"/>
<dbReference type="Pfam" id="PF02465">
    <property type="entry name" value="FliD_N"/>
    <property type="match status" value="1"/>
</dbReference>
<organism evidence="8 9">
    <name type="scientific">Shewanella livingstonensis</name>
    <dbReference type="NCBI Taxonomy" id="150120"/>
    <lineage>
        <taxon>Bacteria</taxon>
        <taxon>Pseudomonadati</taxon>
        <taxon>Pseudomonadota</taxon>
        <taxon>Gammaproteobacteria</taxon>
        <taxon>Alteromonadales</taxon>
        <taxon>Shewanellaceae</taxon>
        <taxon>Shewanella</taxon>
    </lineage>
</organism>
<evidence type="ECO:0000313" key="8">
    <source>
        <dbReference type="EMBL" id="AZG72656.1"/>
    </source>
</evidence>
<dbReference type="InterPro" id="IPR010810">
    <property type="entry name" value="Flagellin_hook_IN_motif"/>
</dbReference>
<dbReference type="Proteomes" id="UP000278035">
    <property type="component" value="Chromosome"/>
</dbReference>
<dbReference type="InterPro" id="IPR040026">
    <property type="entry name" value="FliD"/>
</dbReference>
<dbReference type="GO" id="GO:0009421">
    <property type="term" value="C:bacterial-type flagellum filament cap"/>
    <property type="evidence" value="ECO:0007669"/>
    <property type="project" value="InterPro"/>
</dbReference>
<evidence type="ECO:0000256" key="2">
    <source>
        <dbReference type="ARBA" id="ARBA00011255"/>
    </source>
</evidence>
<dbReference type="PANTHER" id="PTHR30288:SF0">
    <property type="entry name" value="FLAGELLAR HOOK-ASSOCIATED PROTEIN 2"/>
    <property type="match status" value="1"/>
</dbReference>
<dbReference type="GO" id="GO:0005576">
    <property type="term" value="C:extracellular region"/>
    <property type="evidence" value="ECO:0007669"/>
    <property type="project" value="UniProtKB-SubCell"/>
</dbReference>
<evidence type="ECO:0000256" key="4">
    <source>
        <dbReference type="ARBA" id="ARBA00023143"/>
    </source>
</evidence>
<dbReference type="OrthoDB" id="9810816at2"/>
<dbReference type="Pfam" id="PF07195">
    <property type="entry name" value="FliD_C"/>
    <property type="match status" value="1"/>
</dbReference>
<dbReference type="InterPro" id="IPR010809">
    <property type="entry name" value="FliD_C"/>
</dbReference>
<evidence type="ECO:0000259" key="6">
    <source>
        <dbReference type="Pfam" id="PF02465"/>
    </source>
</evidence>
<keyword evidence="9" id="KW-1185">Reference proteome</keyword>
<comment type="subunit">
    <text evidence="2 5">Homopentamer.</text>
</comment>